<dbReference type="VEuPathDB" id="VectorBase:RSAN_045887"/>
<keyword evidence="2" id="KW-1185">Reference proteome</keyword>
<evidence type="ECO:0000313" key="2">
    <source>
        <dbReference type="Proteomes" id="UP000821837"/>
    </source>
</evidence>
<dbReference type="AlphaFoldDB" id="A0A9D4SX15"/>
<organism evidence="1 2">
    <name type="scientific">Rhipicephalus sanguineus</name>
    <name type="common">Brown dog tick</name>
    <name type="synonym">Ixodes sanguineus</name>
    <dbReference type="NCBI Taxonomy" id="34632"/>
    <lineage>
        <taxon>Eukaryota</taxon>
        <taxon>Metazoa</taxon>
        <taxon>Ecdysozoa</taxon>
        <taxon>Arthropoda</taxon>
        <taxon>Chelicerata</taxon>
        <taxon>Arachnida</taxon>
        <taxon>Acari</taxon>
        <taxon>Parasitiformes</taxon>
        <taxon>Ixodida</taxon>
        <taxon>Ixodoidea</taxon>
        <taxon>Ixodidae</taxon>
        <taxon>Rhipicephalinae</taxon>
        <taxon>Rhipicephalus</taxon>
        <taxon>Rhipicephalus</taxon>
    </lineage>
</organism>
<name>A0A9D4SX15_RHISA</name>
<protein>
    <submittedName>
        <fullName evidence="1">Uncharacterized protein</fullName>
    </submittedName>
</protein>
<proteinExistence type="predicted"/>
<gene>
    <name evidence="1" type="ORF">HPB52_000099</name>
</gene>
<accession>A0A9D4SX15</accession>
<reference evidence="1" key="2">
    <citation type="submission" date="2021-09" db="EMBL/GenBank/DDBJ databases">
        <authorList>
            <person name="Jia N."/>
            <person name="Wang J."/>
            <person name="Shi W."/>
            <person name="Du L."/>
            <person name="Sun Y."/>
            <person name="Zhan W."/>
            <person name="Jiang J."/>
            <person name="Wang Q."/>
            <person name="Zhang B."/>
            <person name="Ji P."/>
            <person name="Sakyi L.B."/>
            <person name="Cui X."/>
            <person name="Yuan T."/>
            <person name="Jiang B."/>
            <person name="Yang W."/>
            <person name="Lam T.T.-Y."/>
            <person name="Chang Q."/>
            <person name="Ding S."/>
            <person name="Wang X."/>
            <person name="Zhu J."/>
            <person name="Ruan X."/>
            <person name="Zhao L."/>
            <person name="Wei J."/>
            <person name="Que T."/>
            <person name="Du C."/>
            <person name="Cheng J."/>
            <person name="Dai P."/>
            <person name="Han X."/>
            <person name="Huang E."/>
            <person name="Gao Y."/>
            <person name="Liu J."/>
            <person name="Shao H."/>
            <person name="Ye R."/>
            <person name="Li L."/>
            <person name="Wei W."/>
            <person name="Wang X."/>
            <person name="Wang C."/>
            <person name="Huo Q."/>
            <person name="Li W."/>
            <person name="Guo W."/>
            <person name="Chen H."/>
            <person name="Chen S."/>
            <person name="Zhou L."/>
            <person name="Zhou L."/>
            <person name="Ni X."/>
            <person name="Tian J."/>
            <person name="Zhou Y."/>
            <person name="Sheng Y."/>
            <person name="Liu T."/>
            <person name="Pan Y."/>
            <person name="Xia L."/>
            <person name="Li J."/>
            <person name="Zhao F."/>
            <person name="Cao W."/>
        </authorList>
    </citation>
    <scope>NUCLEOTIDE SEQUENCE</scope>
    <source>
        <strain evidence="1">Rsan-2018</strain>
        <tissue evidence="1">Larvae</tissue>
    </source>
</reference>
<dbReference type="EMBL" id="JABSTV010001250">
    <property type="protein sequence ID" value="KAH7955295.1"/>
    <property type="molecule type" value="Genomic_DNA"/>
</dbReference>
<dbReference type="Proteomes" id="UP000821837">
    <property type="component" value="Unassembled WGS sequence"/>
</dbReference>
<comment type="caution">
    <text evidence="1">The sequence shown here is derived from an EMBL/GenBank/DDBJ whole genome shotgun (WGS) entry which is preliminary data.</text>
</comment>
<sequence length="137" mass="14151">MSSAASDPVPVVSAPSASLQEDEVAFQVVQSRAAQRRARRLDSAALLVNPEVVGTVLLRPSAPGGSFRGLPRLTLAQALSGRPGVADIRVNHKRNIVAADATSRECLEQPLAVTVLQGIPVVAQEPADPQGGWGASG</sequence>
<evidence type="ECO:0000313" key="1">
    <source>
        <dbReference type="EMBL" id="KAH7955295.1"/>
    </source>
</evidence>
<reference evidence="1" key="1">
    <citation type="journal article" date="2020" name="Cell">
        <title>Large-Scale Comparative Analyses of Tick Genomes Elucidate Their Genetic Diversity and Vector Capacities.</title>
        <authorList>
            <consortium name="Tick Genome and Microbiome Consortium (TIGMIC)"/>
            <person name="Jia N."/>
            <person name="Wang J."/>
            <person name="Shi W."/>
            <person name="Du L."/>
            <person name="Sun Y."/>
            <person name="Zhan W."/>
            <person name="Jiang J.F."/>
            <person name="Wang Q."/>
            <person name="Zhang B."/>
            <person name="Ji P."/>
            <person name="Bell-Sakyi L."/>
            <person name="Cui X.M."/>
            <person name="Yuan T.T."/>
            <person name="Jiang B.G."/>
            <person name="Yang W.F."/>
            <person name="Lam T.T."/>
            <person name="Chang Q.C."/>
            <person name="Ding S.J."/>
            <person name="Wang X.J."/>
            <person name="Zhu J.G."/>
            <person name="Ruan X.D."/>
            <person name="Zhao L."/>
            <person name="Wei J.T."/>
            <person name="Ye R.Z."/>
            <person name="Que T.C."/>
            <person name="Du C.H."/>
            <person name="Zhou Y.H."/>
            <person name="Cheng J.X."/>
            <person name="Dai P.F."/>
            <person name="Guo W.B."/>
            <person name="Han X.H."/>
            <person name="Huang E.J."/>
            <person name="Li L.F."/>
            <person name="Wei W."/>
            <person name="Gao Y.C."/>
            <person name="Liu J.Z."/>
            <person name="Shao H.Z."/>
            <person name="Wang X."/>
            <person name="Wang C.C."/>
            <person name="Yang T.C."/>
            <person name="Huo Q.B."/>
            <person name="Li W."/>
            <person name="Chen H.Y."/>
            <person name="Chen S.E."/>
            <person name="Zhou L.G."/>
            <person name="Ni X.B."/>
            <person name="Tian J.H."/>
            <person name="Sheng Y."/>
            <person name="Liu T."/>
            <person name="Pan Y.S."/>
            <person name="Xia L.Y."/>
            <person name="Li J."/>
            <person name="Zhao F."/>
            <person name="Cao W.C."/>
        </authorList>
    </citation>
    <scope>NUCLEOTIDE SEQUENCE</scope>
    <source>
        <strain evidence="1">Rsan-2018</strain>
    </source>
</reference>